<dbReference type="GO" id="GO:0022857">
    <property type="term" value="F:transmembrane transporter activity"/>
    <property type="evidence" value="ECO:0007669"/>
    <property type="project" value="InterPro"/>
</dbReference>
<dbReference type="Pfam" id="PF07690">
    <property type="entry name" value="MFS_1"/>
    <property type="match status" value="1"/>
</dbReference>
<evidence type="ECO:0000259" key="3">
    <source>
        <dbReference type="PROSITE" id="PS50850"/>
    </source>
</evidence>
<feature type="transmembrane region" description="Helical" evidence="2">
    <location>
        <begin position="164"/>
        <end position="184"/>
    </location>
</feature>
<comment type="subcellular location">
    <subcellularLocation>
        <location evidence="1">Membrane</location>
        <topology evidence="1">Multi-pass membrane protein</topology>
    </subcellularLocation>
</comment>
<dbReference type="InterPro" id="IPR036259">
    <property type="entry name" value="MFS_trans_sf"/>
</dbReference>
<dbReference type="InterPro" id="IPR050327">
    <property type="entry name" value="Proton-linked_MCT"/>
</dbReference>
<dbReference type="Gene3D" id="1.20.1250.20">
    <property type="entry name" value="MFS general substrate transporter like domains"/>
    <property type="match status" value="1"/>
</dbReference>
<evidence type="ECO:0000256" key="1">
    <source>
        <dbReference type="ARBA" id="ARBA00004141"/>
    </source>
</evidence>
<dbReference type="PANTHER" id="PTHR11360">
    <property type="entry name" value="MONOCARBOXYLATE TRANSPORTER"/>
    <property type="match status" value="1"/>
</dbReference>
<comment type="caution">
    <text evidence="4">The sequence shown here is derived from an EMBL/GenBank/DDBJ whole genome shotgun (WGS) entry which is preliminary data.</text>
</comment>
<feature type="transmembrane region" description="Helical" evidence="2">
    <location>
        <begin position="266"/>
        <end position="287"/>
    </location>
</feature>
<gene>
    <name evidence="4" type="ORF">F1559_001089</name>
</gene>
<feature type="transmembrane region" description="Helical" evidence="2">
    <location>
        <begin position="376"/>
        <end position="401"/>
    </location>
</feature>
<dbReference type="OrthoDB" id="2213137at2759"/>
<dbReference type="EMBL" id="VWRR01000013">
    <property type="protein sequence ID" value="KAF6001665.1"/>
    <property type="molecule type" value="Genomic_DNA"/>
</dbReference>
<dbReference type="AlphaFoldDB" id="A0A7J7IEZ9"/>
<evidence type="ECO:0000313" key="4">
    <source>
        <dbReference type="EMBL" id="KAF6001665.1"/>
    </source>
</evidence>
<dbReference type="SUPFAM" id="SSF103473">
    <property type="entry name" value="MFS general substrate transporter"/>
    <property type="match status" value="1"/>
</dbReference>
<dbReference type="Proteomes" id="UP000530660">
    <property type="component" value="Unassembled WGS sequence"/>
</dbReference>
<accession>A0A7J7IEZ9</accession>
<sequence>MESRLCWLVALAASTLHTLQTAYYQMTPTVLMPSILEDFGASVVSASAVVAVSRLAYIMALPLGGWLVDRWGPQRCILAAVSVLGTSAVLFSLMKSMEQFATLQAVNALAMVFAGIPVYSVLLCQFFDEHLGTALGMVLSGFSLAGALSSLILGAVASHASWRVAARLVAGAIVLAAIPISFWLQRVRPPGALIPQSMHGELTEEGPAFDDGVEAQVLRKEISSNFVHEFQRNDPVATQATESNDVKELNHVNQDRAKRDGQRSTLVVWKNPALLYLALSYFLLQYSYGSYNEHFLIYMTMDEHENLHFATVYLAVLYFSTFAAKIAGGYIGDRWSRMATTIGAAVISVIGAGSLLGFVLRASASRSIAERPVTGALSIACLVSFSICFGAGYGAMFNANYTLVPQIIGTARLGLVQSILFAIGLCGNGAGALFTGYLRSWTRHYMKPFLVAFSAVFLNALSMFALMRHCKRYHATDMRH</sequence>
<feature type="transmembrane region" description="Helical" evidence="2">
    <location>
        <begin position="76"/>
        <end position="94"/>
    </location>
</feature>
<proteinExistence type="predicted"/>
<dbReference type="PROSITE" id="PS50850">
    <property type="entry name" value="MFS"/>
    <property type="match status" value="1"/>
</dbReference>
<keyword evidence="5" id="KW-1185">Reference proteome</keyword>
<organism evidence="4 5">
    <name type="scientific">Cyanidiococcus yangmingshanensis</name>
    <dbReference type="NCBI Taxonomy" id="2690220"/>
    <lineage>
        <taxon>Eukaryota</taxon>
        <taxon>Rhodophyta</taxon>
        <taxon>Bangiophyceae</taxon>
        <taxon>Cyanidiales</taxon>
        <taxon>Cyanidiaceae</taxon>
        <taxon>Cyanidiococcus</taxon>
    </lineage>
</organism>
<name>A0A7J7IEZ9_9RHOD</name>
<feature type="transmembrane region" description="Helical" evidence="2">
    <location>
        <begin position="100"/>
        <end position="122"/>
    </location>
</feature>
<evidence type="ECO:0000256" key="2">
    <source>
        <dbReference type="SAM" id="Phobius"/>
    </source>
</evidence>
<dbReference type="InterPro" id="IPR011701">
    <property type="entry name" value="MFS"/>
</dbReference>
<feature type="transmembrane region" description="Helical" evidence="2">
    <location>
        <begin position="307"/>
        <end position="327"/>
    </location>
</feature>
<evidence type="ECO:0000313" key="5">
    <source>
        <dbReference type="Proteomes" id="UP000530660"/>
    </source>
</evidence>
<feature type="domain" description="Major facilitator superfamily (MFS) profile" evidence="3">
    <location>
        <begin position="6"/>
        <end position="471"/>
    </location>
</feature>
<feature type="transmembrane region" description="Helical" evidence="2">
    <location>
        <begin position="134"/>
        <end position="158"/>
    </location>
</feature>
<feature type="transmembrane region" description="Helical" evidence="2">
    <location>
        <begin position="339"/>
        <end position="364"/>
    </location>
</feature>
<dbReference type="GO" id="GO:0016020">
    <property type="term" value="C:membrane"/>
    <property type="evidence" value="ECO:0007669"/>
    <property type="project" value="UniProtKB-SubCell"/>
</dbReference>
<protein>
    <recommendedName>
        <fullName evidence="3">Major facilitator superfamily (MFS) profile domain-containing protein</fullName>
    </recommendedName>
</protein>
<dbReference type="InterPro" id="IPR020846">
    <property type="entry name" value="MFS_dom"/>
</dbReference>
<keyword evidence="2" id="KW-0812">Transmembrane</keyword>
<feature type="transmembrane region" description="Helical" evidence="2">
    <location>
        <begin position="413"/>
        <end position="437"/>
    </location>
</feature>
<reference evidence="4 5" key="1">
    <citation type="journal article" date="2020" name="J. Phycol.">
        <title>Comparative genome analysis reveals Cyanidiococcus gen. nov., a new extremophilic red algal genus sister to Cyanidioschyzon (Cyanidioschyzonaceae, Rhodophyta).</title>
        <authorList>
            <person name="Liu S.-L."/>
            <person name="Chiang Y.-R."/>
            <person name="Yoon H.S."/>
            <person name="Fu H.-Y."/>
        </authorList>
    </citation>
    <scope>NUCLEOTIDE SEQUENCE [LARGE SCALE GENOMIC DNA]</scope>
    <source>
        <strain evidence="4 5">THAL066</strain>
    </source>
</reference>
<dbReference type="PANTHER" id="PTHR11360:SF284">
    <property type="entry name" value="EG:103B4.3 PROTEIN-RELATED"/>
    <property type="match status" value="1"/>
</dbReference>
<keyword evidence="2" id="KW-1133">Transmembrane helix</keyword>
<feature type="transmembrane region" description="Helical" evidence="2">
    <location>
        <begin position="45"/>
        <end position="64"/>
    </location>
</feature>
<feature type="transmembrane region" description="Helical" evidence="2">
    <location>
        <begin position="449"/>
        <end position="470"/>
    </location>
</feature>
<keyword evidence="2" id="KW-0472">Membrane</keyword>